<dbReference type="PANTHER" id="PTHR43142:SF5">
    <property type="entry name" value="CARBOXYLIC ESTER HYDROLASE"/>
    <property type="match status" value="1"/>
</dbReference>
<evidence type="ECO:0000313" key="2">
    <source>
        <dbReference type="EMBL" id="RFU34812.1"/>
    </source>
</evidence>
<dbReference type="Gene3D" id="3.40.50.1820">
    <property type="entry name" value="alpha/beta hydrolase"/>
    <property type="match status" value="1"/>
</dbReference>
<comment type="caution">
    <text evidence="2">The sequence shown here is derived from an EMBL/GenBank/DDBJ whole genome shotgun (WGS) entry which is preliminary data.</text>
</comment>
<proteinExistence type="predicted"/>
<dbReference type="OrthoDB" id="3200163at2759"/>
<reference evidence="2 3" key="1">
    <citation type="submission" date="2018-05" db="EMBL/GenBank/DDBJ databases">
        <title>Draft genome sequence of Scytalidium lignicola DSM 105466, a ubiquitous saprotrophic fungus.</title>
        <authorList>
            <person name="Buettner E."/>
            <person name="Gebauer A.M."/>
            <person name="Hofrichter M."/>
            <person name="Liers C."/>
            <person name="Kellner H."/>
        </authorList>
    </citation>
    <scope>NUCLEOTIDE SEQUENCE [LARGE SCALE GENOMIC DNA]</scope>
    <source>
        <strain evidence="2 3">DSM 105466</strain>
    </source>
</reference>
<feature type="domain" description="Carboxylesterase type B" evidence="1">
    <location>
        <begin position="26"/>
        <end position="424"/>
    </location>
</feature>
<keyword evidence="3" id="KW-1185">Reference proteome</keyword>
<sequence length="519" mass="58683">MDQLAGPSPVGGLIPGEGERKYEEFSCLNLTVNVPRECLEGKKKDVPVMVYVHGGAFKEGAGNISHQHDTGAMVDLSVQEGKPMIMICIHYRLGWFGFLACQDLIAESLASGEATCNYGLHDQRTAFRWIQHHIPGFGGSASQITAFGESAGSVSIAMHMCSDVPLFNRAILQSGTTATVPPVTAKEKEAEYKALLTFLGISYDDKERLKKLRSVSSQRLVDAINGVGLPVHRPVYDDQYEKAFFNKGTPDWWTEDEILERCSWVEEIIIGDTFFEGWILQHPLGLVNLNDFIALMTTQLGEQHASKLLDAYNITPNMDHNKFWTQLMYLIGDVQFSEPTDKVAKALASPSQKQGIKKKKVYRYNITLRNPFPGSVYHQIPGHHFVDVLFLFGTFRFRYPTQKLVDISTEFMRRWLNFGAGQQPWDEYIVDGDNEQGGEKIMIINSSSGFELRTRKEDEEKSKVSEEGERRYKQWEVIREIMRDMKAKNRHVRTLWGLDGEVYRLSGTLPELSPVGIVS</sequence>
<dbReference type="EMBL" id="NCSJ02000016">
    <property type="protein sequence ID" value="RFU34812.1"/>
    <property type="molecule type" value="Genomic_DNA"/>
</dbReference>
<dbReference type="PANTHER" id="PTHR43142">
    <property type="entry name" value="CARBOXYLIC ESTER HYDROLASE"/>
    <property type="match status" value="1"/>
</dbReference>
<name>A0A3E2HNP5_SCYLI</name>
<feature type="non-terminal residue" evidence="2">
    <location>
        <position position="1"/>
    </location>
</feature>
<dbReference type="Proteomes" id="UP000258309">
    <property type="component" value="Unassembled WGS sequence"/>
</dbReference>
<dbReference type="SUPFAM" id="SSF53474">
    <property type="entry name" value="alpha/beta-Hydrolases"/>
    <property type="match status" value="1"/>
</dbReference>
<organism evidence="2 3">
    <name type="scientific">Scytalidium lignicola</name>
    <name type="common">Hyphomycete</name>
    <dbReference type="NCBI Taxonomy" id="5539"/>
    <lineage>
        <taxon>Eukaryota</taxon>
        <taxon>Fungi</taxon>
        <taxon>Dikarya</taxon>
        <taxon>Ascomycota</taxon>
        <taxon>Pezizomycotina</taxon>
        <taxon>Leotiomycetes</taxon>
        <taxon>Leotiomycetes incertae sedis</taxon>
        <taxon>Scytalidium</taxon>
    </lineage>
</organism>
<dbReference type="InterPro" id="IPR029058">
    <property type="entry name" value="AB_hydrolase_fold"/>
</dbReference>
<dbReference type="Pfam" id="PF00135">
    <property type="entry name" value="COesterase"/>
    <property type="match status" value="1"/>
</dbReference>
<dbReference type="AlphaFoldDB" id="A0A3E2HNP5"/>
<evidence type="ECO:0000259" key="1">
    <source>
        <dbReference type="Pfam" id="PF00135"/>
    </source>
</evidence>
<feature type="non-terminal residue" evidence="2">
    <location>
        <position position="519"/>
    </location>
</feature>
<evidence type="ECO:0000313" key="3">
    <source>
        <dbReference type="Proteomes" id="UP000258309"/>
    </source>
</evidence>
<dbReference type="STRING" id="5539.A0A3E2HNP5"/>
<gene>
    <name evidence="2" type="ORF">B7463_g1562</name>
</gene>
<dbReference type="InterPro" id="IPR002018">
    <property type="entry name" value="CarbesteraseB"/>
</dbReference>
<protein>
    <recommendedName>
        <fullName evidence="1">Carboxylesterase type B domain-containing protein</fullName>
    </recommendedName>
</protein>
<accession>A0A3E2HNP5</accession>